<sequence length="53" mass="5702">MGDDKTIANEKAKAEEAHIHPPYSSLATLTSLSEWGLNVTACRISILLALSHP</sequence>
<accession>A0A7W9ENK9</accession>
<dbReference type="EMBL" id="JACIJG010000038">
    <property type="protein sequence ID" value="MBB5704592.1"/>
    <property type="molecule type" value="Genomic_DNA"/>
</dbReference>
<protein>
    <submittedName>
        <fullName evidence="1">Uncharacterized protein</fullName>
    </submittedName>
</protein>
<dbReference type="Proteomes" id="UP000555546">
    <property type="component" value="Unassembled WGS sequence"/>
</dbReference>
<name>A0A7W9ENK9_9HYPH</name>
<evidence type="ECO:0000313" key="1">
    <source>
        <dbReference type="EMBL" id="MBB5704592.1"/>
    </source>
</evidence>
<organism evidence="1 2">
    <name type="scientific">Brucella daejeonensis</name>
    <dbReference type="NCBI Taxonomy" id="659015"/>
    <lineage>
        <taxon>Bacteria</taxon>
        <taxon>Pseudomonadati</taxon>
        <taxon>Pseudomonadota</taxon>
        <taxon>Alphaproteobacteria</taxon>
        <taxon>Hyphomicrobiales</taxon>
        <taxon>Brucellaceae</taxon>
        <taxon>Brucella/Ochrobactrum group</taxon>
        <taxon>Brucella</taxon>
    </lineage>
</organism>
<comment type="caution">
    <text evidence="1">The sequence shown here is derived from an EMBL/GenBank/DDBJ whole genome shotgun (WGS) entry which is preliminary data.</text>
</comment>
<dbReference type="RefSeq" id="WP_183658384.1">
    <property type="nucleotide sequence ID" value="NZ_JACIJG010000038.1"/>
</dbReference>
<gene>
    <name evidence="1" type="ORF">FHS76_004515</name>
</gene>
<evidence type="ECO:0000313" key="2">
    <source>
        <dbReference type="Proteomes" id="UP000555546"/>
    </source>
</evidence>
<reference evidence="1 2" key="1">
    <citation type="submission" date="2020-08" db="EMBL/GenBank/DDBJ databases">
        <title>Genomic Encyclopedia of Type Strains, Phase IV (KMG-IV): sequencing the most valuable type-strain genomes for metagenomic binning, comparative biology and taxonomic classification.</title>
        <authorList>
            <person name="Goeker M."/>
        </authorList>
    </citation>
    <scope>NUCLEOTIDE SEQUENCE [LARGE SCALE GENOMIC DNA]</scope>
    <source>
        <strain evidence="1 2">DSM 26944</strain>
    </source>
</reference>
<proteinExistence type="predicted"/>
<keyword evidence="2" id="KW-1185">Reference proteome</keyword>
<dbReference type="AlphaFoldDB" id="A0A7W9ENK9"/>